<evidence type="ECO:0000313" key="5">
    <source>
        <dbReference type="Proteomes" id="UP000188543"/>
    </source>
</evidence>
<organism evidence="4 5">
    <name type="scientific">Burkholderia cenocepacia</name>
    <dbReference type="NCBI Taxonomy" id="95486"/>
    <lineage>
        <taxon>Bacteria</taxon>
        <taxon>Pseudomonadati</taxon>
        <taxon>Pseudomonadota</taxon>
        <taxon>Betaproteobacteria</taxon>
        <taxon>Burkholderiales</taxon>
        <taxon>Burkholderiaceae</taxon>
        <taxon>Burkholderia</taxon>
        <taxon>Burkholderia cepacia complex</taxon>
    </lineage>
</organism>
<name>A0A144W001_9BURK</name>
<dbReference type="Proteomes" id="UP000188543">
    <property type="component" value="Unassembled WGS sequence"/>
</dbReference>
<evidence type="ECO:0000259" key="1">
    <source>
        <dbReference type="PROSITE" id="PS50404"/>
    </source>
</evidence>
<dbReference type="RefSeq" id="WP_006487776.1">
    <property type="nucleotide sequence ID" value="NZ_CADETK010000005.1"/>
</dbReference>
<dbReference type="GO" id="GO:0006749">
    <property type="term" value="P:glutathione metabolic process"/>
    <property type="evidence" value="ECO:0007669"/>
    <property type="project" value="TreeGrafter"/>
</dbReference>
<reference evidence="3 6" key="4">
    <citation type="journal article" date="2017" name="Front. Microbiol.">
        <title>Genomics Reveals a Unique Clone of Burkholderia cenocepacia Harboring an Actively Excising Novel Genomic Island.</title>
        <authorList>
            <person name="Patil P.P."/>
            <person name="Mali S."/>
            <person name="Midha S."/>
            <person name="Gautam V."/>
            <person name="Dash L."/>
            <person name="Kumar S."/>
            <person name="Shastri J."/>
            <person name="Singhal L."/>
            <person name="Patil P.B."/>
        </authorList>
    </citation>
    <scope>NUCLEOTIDE SEQUENCE [LARGE SCALE GENOMIC DNA]</scope>
    <source>
        <strain evidence="3 6">BC-19</strain>
    </source>
</reference>
<comment type="caution">
    <text evidence="4">The sequence shown here is derived from an EMBL/GenBank/DDBJ whole genome shotgun (WGS) entry which is preliminary data.</text>
</comment>
<feature type="domain" description="GST C-terminal" evidence="2">
    <location>
        <begin position="91"/>
        <end position="227"/>
    </location>
</feature>
<dbReference type="EMBL" id="JYMX02000003">
    <property type="protein sequence ID" value="MCW3711058.1"/>
    <property type="molecule type" value="Genomic_DNA"/>
</dbReference>
<reference evidence="3" key="1">
    <citation type="submission" date="2015-02" db="EMBL/GenBank/DDBJ databases">
        <authorList>
            <person name="Patil P.P."/>
            <person name="Midha S."/>
            <person name="Mali S."/>
            <person name="Gautam V."/>
            <person name="Dash L."/>
            <person name="Kumar S."/>
            <person name="Shastri J."/>
            <person name="Singhal L."/>
            <person name="Patil P.B."/>
        </authorList>
    </citation>
    <scope>NUCLEOTIDE SEQUENCE</scope>
    <source>
        <strain evidence="3">BC-19</strain>
    </source>
</reference>
<protein>
    <submittedName>
        <fullName evidence="4">Glutathione S-transferase</fullName>
    </submittedName>
</protein>
<dbReference type="AlphaFoldDB" id="A0A144W001"/>
<keyword evidence="4" id="KW-0808">Transferase</keyword>
<dbReference type="FunFam" id="1.20.1050.10:FF:000051">
    <property type="entry name" value="Glutathione S-transferase"/>
    <property type="match status" value="1"/>
</dbReference>
<dbReference type="PANTHER" id="PTHR11571:SF263">
    <property type="entry name" value="GLUTATHIONE S-TRANSFERASE"/>
    <property type="match status" value="1"/>
</dbReference>
<dbReference type="InterPro" id="IPR004045">
    <property type="entry name" value="Glutathione_S-Trfase_N"/>
</dbReference>
<dbReference type="GO" id="GO:0004364">
    <property type="term" value="F:glutathione transferase activity"/>
    <property type="evidence" value="ECO:0007669"/>
    <property type="project" value="TreeGrafter"/>
</dbReference>
<dbReference type="InterPro" id="IPR010987">
    <property type="entry name" value="Glutathione-S-Trfase_C-like"/>
</dbReference>
<dbReference type="InterPro" id="IPR036249">
    <property type="entry name" value="Thioredoxin-like_sf"/>
</dbReference>
<evidence type="ECO:0000313" key="6">
    <source>
        <dbReference type="Proteomes" id="UP000191686"/>
    </source>
</evidence>
<reference evidence="4 5" key="2">
    <citation type="submission" date="2016-08" db="EMBL/GenBank/DDBJ databases">
        <authorList>
            <person name="Seilhamer J.J."/>
        </authorList>
    </citation>
    <scope>NUCLEOTIDE SEQUENCE [LARGE SCALE GENOMIC DNA]</scope>
    <source>
        <strain evidence="4 5">VC14762</strain>
    </source>
</reference>
<dbReference type="Pfam" id="PF14497">
    <property type="entry name" value="GST_C_3"/>
    <property type="match status" value="1"/>
</dbReference>
<gene>
    <name evidence="4" type="ORF">A8E72_40500</name>
    <name evidence="3" type="ORF">UE95_007125</name>
</gene>
<accession>A0A144W001</accession>
<evidence type="ECO:0000313" key="3">
    <source>
        <dbReference type="EMBL" id="MCW3711058.1"/>
    </source>
</evidence>
<feature type="domain" description="GST N-terminal" evidence="1">
    <location>
        <begin position="1"/>
        <end position="89"/>
    </location>
</feature>
<reference evidence="3 6" key="3">
    <citation type="journal article" date="2017" name="Front. Microbiol.">
        <title>Genomics reveals a unique clone of Burkholderia cenocepacia harbouring an actively excising novel genomic island.</title>
        <authorList>
            <person name="Patil P."/>
            <person name="Mali S."/>
            <person name="Midha S."/>
            <person name="Gautam V."/>
            <person name="Dash L."/>
            <person name="Kumar S."/>
            <person name="Shastri J."/>
            <person name="Singhal L."/>
            <person name="Patil P.B."/>
        </authorList>
    </citation>
    <scope>NUCLEOTIDE SEQUENCE [LARGE SCALE GENOMIC DNA]</scope>
    <source>
        <strain evidence="3 6">BC-19</strain>
    </source>
</reference>
<dbReference type="EMBL" id="MUTJ01000113">
    <property type="protein sequence ID" value="ONU73168.1"/>
    <property type="molecule type" value="Genomic_DNA"/>
</dbReference>
<evidence type="ECO:0000313" key="4">
    <source>
        <dbReference type="EMBL" id="ONU73168.1"/>
    </source>
</evidence>
<dbReference type="InterPro" id="IPR004046">
    <property type="entry name" value="GST_C"/>
</dbReference>
<dbReference type="InterPro" id="IPR050213">
    <property type="entry name" value="GST_superfamily"/>
</dbReference>
<dbReference type="OrthoDB" id="6043394at2"/>
<dbReference type="Proteomes" id="UP000191686">
    <property type="component" value="Unassembled WGS sequence"/>
</dbReference>
<evidence type="ECO:0000259" key="2">
    <source>
        <dbReference type="PROSITE" id="PS50405"/>
    </source>
</evidence>
<reference evidence="3" key="5">
    <citation type="submission" date="2021-09" db="EMBL/GenBank/DDBJ databases">
        <authorList>
            <person name="Saroha T."/>
            <person name="Patil P."/>
            <person name="Gautam D.V."/>
            <person name="Patil D.P.B."/>
        </authorList>
    </citation>
    <scope>NUCLEOTIDE SEQUENCE</scope>
    <source>
        <strain evidence="3">BC-19</strain>
    </source>
</reference>
<dbReference type="PANTHER" id="PTHR11571">
    <property type="entry name" value="GLUTATHIONE S-TRANSFERASE"/>
    <property type="match status" value="1"/>
</dbReference>
<dbReference type="Gene3D" id="3.40.30.10">
    <property type="entry name" value="Glutaredoxin"/>
    <property type="match status" value="1"/>
</dbReference>
<dbReference type="PROSITE" id="PS50405">
    <property type="entry name" value="GST_CTER"/>
    <property type="match status" value="1"/>
</dbReference>
<dbReference type="InterPro" id="IPR036282">
    <property type="entry name" value="Glutathione-S-Trfase_C_sf"/>
</dbReference>
<proteinExistence type="predicted"/>
<dbReference type="SUPFAM" id="SSF52833">
    <property type="entry name" value="Thioredoxin-like"/>
    <property type="match status" value="1"/>
</dbReference>
<dbReference type="CDD" id="cd03192">
    <property type="entry name" value="GST_C_Sigma_like"/>
    <property type="match status" value="1"/>
</dbReference>
<dbReference type="Gene3D" id="1.20.1050.10">
    <property type="match status" value="1"/>
</dbReference>
<dbReference type="SUPFAM" id="SSF47616">
    <property type="entry name" value="GST C-terminal domain-like"/>
    <property type="match status" value="1"/>
</dbReference>
<sequence length="241" mass="27279">MRYELYYWPEIQGRGEYVRLALEAAEADYVDVARESGRGMGVTAMMRMMDSTQAECVPFAPPFLKAGDVVVGQTANILLFLGARLGLAPDDEAGRLWVHQIQLTAADFITEIHDTHHPIGSGLYYEDQKAEAAERAADFLENRLPKFLGYFDRVLEQNPHKNGYIAGNALSYADLTMFQLIEGLRYAFPKAMKRAERKVAALVALHDRVAEHPPVARYLASERRIPFNDMGIFRHYPELDK</sequence>
<dbReference type="PROSITE" id="PS50404">
    <property type="entry name" value="GST_NTER"/>
    <property type="match status" value="1"/>
</dbReference>